<name>A0A917CWH6_9NOCA</name>
<accession>A0A917CWH6</accession>
<dbReference type="EMBL" id="BMCU01000002">
    <property type="protein sequence ID" value="GGG01464.1"/>
    <property type="molecule type" value="Genomic_DNA"/>
</dbReference>
<dbReference type="AlphaFoldDB" id="A0A917CWH6"/>
<organism evidence="1 2">
    <name type="scientific">Rhodococcoides trifolii</name>
    <dbReference type="NCBI Taxonomy" id="908250"/>
    <lineage>
        <taxon>Bacteria</taxon>
        <taxon>Bacillati</taxon>
        <taxon>Actinomycetota</taxon>
        <taxon>Actinomycetes</taxon>
        <taxon>Mycobacteriales</taxon>
        <taxon>Nocardiaceae</taxon>
        <taxon>Rhodococcoides</taxon>
    </lineage>
</organism>
<keyword evidence="2" id="KW-1185">Reference proteome</keyword>
<reference evidence="1" key="2">
    <citation type="submission" date="2020-09" db="EMBL/GenBank/DDBJ databases">
        <authorList>
            <person name="Sun Q."/>
            <person name="Sedlacek I."/>
        </authorList>
    </citation>
    <scope>NUCLEOTIDE SEQUENCE</scope>
    <source>
        <strain evidence="1">CCM 7905</strain>
    </source>
</reference>
<dbReference type="Proteomes" id="UP000654257">
    <property type="component" value="Unassembled WGS sequence"/>
</dbReference>
<comment type="caution">
    <text evidence="1">The sequence shown here is derived from an EMBL/GenBank/DDBJ whole genome shotgun (WGS) entry which is preliminary data.</text>
</comment>
<dbReference type="Gene3D" id="1.10.10.2910">
    <property type="match status" value="1"/>
</dbReference>
<protein>
    <recommendedName>
        <fullName evidence="3">IrrE N-terminal-like domain-containing protein</fullName>
    </recommendedName>
</protein>
<gene>
    <name evidence="1" type="ORF">GCM10007304_14310</name>
</gene>
<proteinExistence type="predicted"/>
<evidence type="ECO:0000313" key="2">
    <source>
        <dbReference type="Proteomes" id="UP000654257"/>
    </source>
</evidence>
<sequence length="174" mass="19329">MGHGRQIDGLTCAGAVVDKSMLKVVETMREVQPLIPRPWNRERFVAAVGDYRGRTIRLTAMDSPVLRGSPCGVWLVFEEYDQIIYDANTSDYHADQTILHEVGHMVLDHHSCGGVNASLAKLFPDVDIAAAKSVMARSRFEDPQEIEAETFADMLMASAVSRFRKSGSMDDLWG</sequence>
<evidence type="ECO:0000313" key="1">
    <source>
        <dbReference type="EMBL" id="GGG01464.1"/>
    </source>
</evidence>
<evidence type="ECO:0008006" key="3">
    <source>
        <dbReference type="Google" id="ProtNLM"/>
    </source>
</evidence>
<reference evidence="1" key="1">
    <citation type="journal article" date="2014" name="Int. J. Syst. Evol. Microbiol.">
        <title>Complete genome sequence of Corynebacterium casei LMG S-19264T (=DSM 44701T), isolated from a smear-ripened cheese.</title>
        <authorList>
            <consortium name="US DOE Joint Genome Institute (JGI-PGF)"/>
            <person name="Walter F."/>
            <person name="Albersmeier A."/>
            <person name="Kalinowski J."/>
            <person name="Ruckert C."/>
        </authorList>
    </citation>
    <scope>NUCLEOTIDE SEQUENCE</scope>
    <source>
        <strain evidence="1">CCM 7905</strain>
    </source>
</reference>